<dbReference type="AlphaFoldDB" id="A0AAD8L1Z1"/>
<dbReference type="PANTHER" id="PTHR46898:SF3">
    <property type="entry name" value="FUNGAL LIPASE-LIKE DOMAIN-CONTAINING PROTEIN"/>
    <property type="match status" value="1"/>
</dbReference>
<organism evidence="2 3">
    <name type="scientific">Tagetes erecta</name>
    <name type="common">African marigold</name>
    <dbReference type="NCBI Taxonomy" id="13708"/>
    <lineage>
        <taxon>Eukaryota</taxon>
        <taxon>Viridiplantae</taxon>
        <taxon>Streptophyta</taxon>
        <taxon>Embryophyta</taxon>
        <taxon>Tracheophyta</taxon>
        <taxon>Spermatophyta</taxon>
        <taxon>Magnoliopsida</taxon>
        <taxon>eudicotyledons</taxon>
        <taxon>Gunneridae</taxon>
        <taxon>Pentapetalae</taxon>
        <taxon>asterids</taxon>
        <taxon>campanulids</taxon>
        <taxon>Asterales</taxon>
        <taxon>Asteraceae</taxon>
        <taxon>Asteroideae</taxon>
        <taxon>Heliantheae alliance</taxon>
        <taxon>Tageteae</taxon>
        <taxon>Tagetes</taxon>
    </lineage>
</organism>
<sequence length="479" mass="56077">MLVLKYESNGSLDNHLSNRDLTWIQRLQICLDAAHGLQYIHEEVGDVGDEYRILHRDVKSSNILLDDNFKAKVSDFGLSRRGPANRRTTYLISSACGTPGYIDPDYLTTGYLSQKSDVYSFGVVLFEVLCGRLIHAPEYKGDKREFLTNLVKIHWERKTLDEIVFPHLERKINRVALLTFANIAYQCWQSRNDRPTMKKVVEQLHKALDNQLVSCNPLRAGITNDQIGRLVKKQTDMIKRKRATSAYDPTIKLSDMRICLTYMERYMRKECKPTHGYYDSYRYANTKEEIVKKQTIFVHQVQVNVYWKKLVEEKKMMPQKEGVKLRKRWLLGGTNYRRIVEPLDIAEYYIKGNRNYIENRSNHYILLEKWLDEDKNENERRSKAPSLTEDSCFWAHVEEALISLRNLLTGGPADVVVKELKKFDAYVMGEINNYSVSPDVFLDGSSLMKWWKEYKAYKGNAFASEFAKYIDNESYKNYH</sequence>
<dbReference type="InterPro" id="IPR044603">
    <property type="entry name" value="SAG101-like"/>
</dbReference>
<gene>
    <name evidence="2" type="ORF">QVD17_09720</name>
</gene>
<comment type="caution">
    <text evidence="2">The sequence shown here is derived from an EMBL/GenBank/DDBJ whole genome shotgun (WGS) entry which is preliminary data.</text>
</comment>
<dbReference type="InterPro" id="IPR000719">
    <property type="entry name" value="Prot_kinase_dom"/>
</dbReference>
<dbReference type="Pfam" id="PF00069">
    <property type="entry name" value="Pkinase"/>
    <property type="match status" value="1"/>
</dbReference>
<evidence type="ECO:0000313" key="3">
    <source>
        <dbReference type="Proteomes" id="UP001229421"/>
    </source>
</evidence>
<feature type="domain" description="Protein kinase" evidence="1">
    <location>
        <begin position="1"/>
        <end position="208"/>
    </location>
</feature>
<reference evidence="2" key="1">
    <citation type="journal article" date="2023" name="bioRxiv">
        <title>Improved chromosome-level genome assembly for marigold (Tagetes erecta).</title>
        <authorList>
            <person name="Jiang F."/>
            <person name="Yuan L."/>
            <person name="Wang S."/>
            <person name="Wang H."/>
            <person name="Xu D."/>
            <person name="Wang A."/>
            <person name="Fan W."/>
        </authorList>
    </citation>
    <scope>NUCLEOTIDE SEQUENCE</scope>
    <source>
        <strain evidence="2">WSJ</strain>
        <tissue evidence="2">Leaf</tissue>
    </source>
</reference>
<evidence type="ECO:0000313" key="2">
    <source>
        <dbReference type="EMBL" id="KAK1432819.1"/>
    </source>
</evidence>
<dbReference type="InterPro" id="IPR008271">
    <property type="entry name" value="Ser/Thr_kinase_AS"/>
</dbReference>
<dbReference type="PANTHER" id="PTHR46898">
    <property type="entry name" value="SENESCENCE-ASSOCIATED CARBOXYLESTERASE 101"/>
    <property type="match status" value="1"/>
</dbReference>
<dbReference type="InterPro" id="IPR041266">
    <property type="entry name" value="EDS1_EP"/>
</dbReference>
<dbReference type="GO" id="GO:0005524">
    <property type="term" value="F:ATP binding"/>
    <property type="evidence" value="ECO:0007669"/>
    <property type="project" value="InterPro"/>
</dbReference>
<dbReference type="GO" id="GO:0006952">
    <property type="term" value="P:defense response"/>
    <property type="evidence" value="ECO:0007669"/>
    <property type="project" value="InterPro"/>
</dbReference>
<proteinExistence type="predicted"/>
<accession>A0AAD8L1Z1</accession>
<dbReference type="SUPFAM" id="SSF56112">
    <property type="entry name" value="Protein kinase-like (PK-like)"/>
    <property type="match status" value="1"/>
</dbReference>
<name>A0AAD8L1Z1_TARER</name>
<dbReference type="PROSITE" id="PS00108">
    <property type="entry name" value="PROTEIN_KINASE_ST"/>
    <property type="match status" value="1"/>
</dbReference>
<dbReference type="PROSITE" id="PS50011">
    <property type="entry name" value="PROTEIN_KINASE_DOM"/>
    <property type="match status" value="1"/>
</dbReference>
<dbReference type="InterPro" id="IPR011009">
    <property type="entry name" value="Kinase-like_dom_sf"/>
</dbReference>
<dbReference type="SMART" id="SM00220">
    <property type="entry name" value="S_TKc"/>
    <property type="match status" value="1"/>
</dbReference>
<dbReference type="Proteomes" id="UP001229421">
    <property type="component" value="Unassembled WGS sequence"/>
</dbReference>
<dbReference type="Gene3D" id="1.10.510.10">
    <property type="entry name" value="Transferase(Phosphotransferase) domain 1"/>
    <property type="match status" value="1"/>
</dbReference>
<protein>
    <recommendedName>
        <fullName evidence="1">Protein kinase domain-containing protein</fullName>
    </recommendedName>
</protein>
<dbReference type="GO" id="GO:0004672">
    <property type="term" value="F:protein kinase activity"/>
    <property type="evidence" value="ECO:0007669"/>
    <property type="project" value="InterPro"/>
</dbReference>
<evidence type="ECO:0000259" key="1">
    <source>
        <dbReference type="PROSITE" id="PS50011"/>
    </source>
</evidence>
<keyword evidence="3" id="KW-1185">Reference proteome</keyword>
<dbReference type="EMBL" id="JAUHHV010000002">
    <property type="protein sequence ID" value="KAK1432819.1"/>
    <property type="molecule type" value="Genomic_DNA"/>
</dbReference>
<dbReference type="GO" id="GO:0052689">
    <property type="term" value="F:carboxylic ester hydrolase activity"/>
    <property type="evidence" value="ECO:0007669"/>
    <property type="project" value="InterPro"/>
</dbReference>
<dbReference type="Pfam" id="PF18117">
    <property type="entry name" value="EDS1_EP"/>
    <property type="match status" value="1"/>
</dbReference>